<keyword evidence="1" id="KW-0732">Signal</keyword>
<evidence type="ECO:0000256" key="1">
    <source>
        <dbReference type="SAM" id="SignalP"/>
    </source>
</evidence>
<dbReference type="AlphaFoldDB" id="A0A933IE74"/>
<dbReference type="Proteomes" id="UP000736328">
    <property type="component" value="Unassembled WGS sequence"/>
</dbReference>
<evidence type="ECO:0000313" key="2">
    <source>
        <dbReference type="EMBL" id="MBI4726818.1"/>
    </source>
</evidence>
<dbReference type="Gene3D" id="2.60.40.4070">
    <property type="match status" value="1"/>
</dbReference>
<comment type="caution">
    <text evidence="2">The sequence shown here is derived from an EMBL/GenBank/DDBJ whole genome shotgun (WGS) entry which is preliminary data.</text>
</comment>
<dbReference type="EMBL" id="JACQXR010000084">
    <property type="protein sequence ID" value="MBI4726818.1"/>
    <property type="molecule type" value="Genomic_DNA"/>
</dbReference>
<dbReference type="InterPro" id="IPR013783">
    <property type="entry name" value="Ig-like_fold"/>
</dbReference>
<evidence type="ECO:0008006" key="4">
    <source>
        <dbReference type="Google" id="ProtNLM"/>
    </source>
</evidence>
<protein>
    <recommendedName>
        <fullName evidence="4">Carboxypeptidase regulatory-like domain-containing protein</fullName>
    </recommendedName>
</protein>
<feature type="chain" id="PRO_5037365913" description="Carboxypeptidase regulatory-like domain-containing protein" evidence="1">
    <location>
        <begin position="23"/>
        <end position="347"/>
    </location>
</feature>
<evidence type="ECO:0000313" key="3">
    <source>
        <dbReference type="Proteomes" id="UP000736328"/>
    </source>
</evidence>
<accession>A0A933IE74</accession>
<proteinExistence type="predicted"/>
<sequence>MVKFTCISCILAVLLFPGCSKDSGPTETPLAPGTSTIITGTVKDSSGNPIDSAAIKIKYYFTVAAKQSAKASPCSVESFTAVRVVNGVQLNWVTESEVNTLRWEIERSLVADTDFVVIGILPAAGNSSSVISYTYTDTTASATQTYYYRLCLVDVDGAVSYFGPIGLGPAPIYPDEGFSAASPCPFSGSTTIGYSLVGSSQVSLTLKQKGQAVRTLINQTCAAGFYLVTWDGKDNGSIFLASGYFVSELTISRHDSTFCYTKPVFINIVDSSTARVNTYTDAQGAFTISDIPVDSVFNMRDVMGTDLGNVKVCDSVTVYAVKNGYAVNKVTFVLGKNTTSAINFIIR</sequence>
<gene>
    <name evidence="2" type="ORF">HY768_06290</name>
</gene>
<name>A0A933IE74_UNCT6</name>
<feature type="signal peptide" evidence="1">
    <location>
        <begin position="1"/>
        <end position="22"/>
    </location>
</feature>
<reference evidence="2" key="1">
    <citation type="submission" date="2020-07" db="EMBL/GenBank/DDBJ databases">
        <title>Huge and variable diversity of episymbiotic CPR bacteria and DPANN archaea in groundwater ecosystems.</title>
        <authorList>
            <person name="He C.Y."/>
            <person name="Keren R."/>
            <person name="Whittaker M."/>
            <person name="Farag I.F."/>
            <person name="Doudna J."/>
            <person name="Cate J.H.D."/>
            <person name="Banfield J.F."/>
        </authorList>
    </citation>
    <scope>NUCLEOTIDE SEQUENCE</scope>
    <source>
        <strain evidence="2">NC_groundwater_1520_Pr4_B-0.1um_53_5</strain>
    </source>
</reference>
<organism evidence="2 3">
    <name type="scientific">candidate division TA06 bacterium</name>
    <dbReference type="NCBI Taxonomy" id="2250710"/>
    <lineage>
        <taxon>Bacteria</taxon>
        <taxon>Bacteria division TA06</taxon>
    </lineage>
</organism>
<dbReference type="Gene3D" id="2.60.40.10">
    <property type="entry name" value="Immunoglobulins"/>
    <property type="match status" value="1"/>
</dbReference>